<evidence type="ECO:0000313" key="3">
    <source>
        <dbReference type="EnsemblPlants" id="PNT64910"/>
    </source>
</evidence>
<dbReference type="EnsemblPlants" id="PNT64910">
    <property type="protein sequence ID" value="PNT64910"/>
    <property type="gene ID" value="BRADI_4g34885v3"/>
</dbReference>
<name>A0A2K2CSA0_BRADI</name>
<dbReference type="EMBL" id="CM000883">
    <property type="protein sequence ID" value="PNT64910.1"/>
    <property type="molecule type" value="Genomic_DNA"/>
</dbReference>
<dbReference type="AlphaFoldDB" id="A0A2K2CSA0"/>
<reference evidence="2" key="2">
    <citation type="submission" date="2017-06" db="EMBL/GenBank/DDBJ databases">
        <title>WGS assembly of Brachypodium distachyon.</title>
        <authorList>
            <consortium name="The International Brachypodium Initiative"/>
            <person name="Lucas S."/>
            <person name="Harmon-Smith M."/>
            <person name="Lail K."/>
            <person name="Tice H."/>
            <person name="Grimwood J."/>
            <person name="Bruce D."/>
            <person name="Barry K."/>
            <person name="Shu S."/>
            <person name="Lindquist E."/>
            <person name="Wang M."/>
            <person name="Pitluck S."/>
            <person name="Vogel J.P."/>
            <person name="Garvin D.F."/>
            <person name="Mockler T.C."/>
            <person name="Schmutz J."/>
            <person name="Rokhsar D."/>
            <person name="Bevan M.W."/>
        </authorList>
    </citation>
    <scope>NUCLEOTIDE SEQUENCE</scope>
    <source>
        <strain evidence="2">Bd21</strain>
    </source>
</reference>
<protein>
    <submittedName>
        <fullName evidence="2 3">Uncharacterized protein</fullName>
    </submittedName>
</protein>
<organism evidence="2">
    <name type="scientific">Brachypodium distachyon</name>
    <name type="common">Purple false brome</name>
    <name type="synonym">Trachynia distachya</name>
    <dbReference type="NCBI Taxonomy" id="15368"/>
    <lineage>
        <taxon>Eukaryota</taxon>
        <taxon>Viridiplantae</taxon>
        <taxon>Streptophyta</taxon>
        <taxon>Embryophyta</taxon>
        <taxon>Tracheophyta</taxon>
        <taxon>Spermatophyta</taxon>
        <taxon>Magnoliopsida</taxon>
        <taxon>Liliopsida</taxon>
        <taxon>Poales</taxon>
        <taxon>Poaceae</taxon>
        <taxon>BOP clade</taxon>
        <taxon>Pooideae</taxon>
        <taxon>Stipodae</taxon>
        <taxon>Brachypodieae</taxon>
        <taxon>Brachypodium</taxon>
    </lineage>
</organism>
<keyword evidence="1" id="KW-1133">Transmembrane helix</keyword>
<dbReference type="InParanoid" id="A0A2K2CSA0"/>
<accession>A0A2K2CSA0</accession>
<evidence type="ECO:0000256" key="1">
    <source>
        <dbReference type="SAM" id="Phobius"/>
    </source>
</evidence>
<keyword evidence="1" id="KW-0472">Membrane</keyword>
<proteinExistence type="predicted"/>
<dbReference type="Gramene" id="PNT64910">
    <property type="protein sequence ID" value="PNT64910"/>
    <property type="gene ID" value="BRADI_4g34885v3"/>
</dbReference>
<keyword evidence="4" id="KW-1185">Reference proteome</keyword>
<dbReference type="Proteomes" id="UP000008810">
    <property type="component" value="Chromosome 4"/>
</dbReference>
<gene>
    <name evidence="2" type="ORF">BRADI_4g34885v3</name>
</gene>
<reference evidence="3" key="3">
    <citation type="submission" date="2018-08" db="UniProtKB">
        <authorList>
            <consortium name="EnsemblPlants"/>
        </authorList>
    </citation>
    <scope>IDENTIFICATION</scope>
    <source>
        <strain evidence="3">cv. Bd21</strain>
    </source>
</reference>
<feature type="transmembrane region" description="Helical" evidence="1">
    <location>
        <begin position="36"/>
        <end position="67"/>
    </location>
</feature>
<keyword evidence="1" id="KW-0812">Transmembrane</keyword>
<evidence type="ECO:0000313" key="4">
    <source>
        <dbReference type="Proteomes" id="UP000008810"/>
    </source>
</evidence>
<sequence>MEPRRTRVCWSPSLFSQVVAVAVPEMGVRSWFWHKYTFYFFFVPESLVLLFGTWCLPVFSLLCVCLVHVHGLRYDTNGTCILSNFFLQC</sequence>
<reference evidence="2 3" key="1">
    <citation type="journal article" date="2010" name="Nature">
        <title>Genome sequencing and analysis of the model grass Brachypodium distachyon.</title>
        <authorList>
            <consortium name="International Brachypodium Initiative"/>
        </authorList>
    </citation>
    <scope>NUCLEOTIDE SEQUENCE [LARGE SCALE GENOMIC DNA]</scope>
    <source>
        <strain evidence="2 3">Bd21</strain>
    </source>
</reference>
<evidence type="ECO:0000313" key="2">
    <source>
        <dbReference type="EMBL" id="PNT64910.1"/>
    </source>
</evidence>